<dbReference type="InterPro" id="IPR050640">
    <property type="entry name" value="Bact_2-comp_sensor_kinase"/>
</dbReference>
<feature type="transmembrane region" description="Helical" evidence="11">
    <location>
        <begin position="170"/>
        <end position="192"/>
    </location>
</feature>
<dbReference type="PANTHER" id="PTHR34220">
    <property type="entry name" value="SENSOR HISTIDINE KINASE YPDA"/>
    <property type="match status" value="1"/>
</dbReference>
<evidence type="ECO:0000256" key="9">
    <source>
        <dbReference type="ARBA" id="ARBA00023012"/>
    </source>
</evidence>
<sequence>MKTDYLIALMEKTSLLVMLFLLISRLNTFKKIFEKEKYSKKDLAVISIIFTSLAIMATYNGIHYKGSIVNTRIISIVSGGVLFGPVVSIPAGFIAGAHRYFIDPGGMTSIPCFISSVMAGILSGIAHKKIPRSSRAFWGILVGMISENITIFLIYFISKPTNLAIDIIRSIYLPLIVGQLGIGFMVGIVQVIEKDKKEIEERKKAEITSLQRQINPHFIFNALNTIASFIRFDPQKARELIINLSTYLRHNLEFNDKPISIKKEIDQVKSFVEIEKARFGEKLKVIYDIDDVDVKIPSLIIQPLVENAIIHGILSKEKNKSGQVIVSVKDLGEKVKVSVEDDGVGIDDKVIENLYSGNMPENKIGLYNVHLRLKLYYHRGLDIKKLDGGTLIEFYVGR</sequence>
<evidence type="ECO:0000313" key="15">
    <source>
        <dbReference type="EMBL" id="UEL49011.1"/>
    </source>
</evidence>
<feature type="transmembrane region" description="Helical" evidence="11">
    <location>
        <begin position="44"/>
        <end position="62"/>
    </location>
</feature>
<keyword evidence="9" id="KW-0902">Two-component regulatory system</keyword>
<evidence type="ECO:0000259" key="13">
    <source>
        <dbReference type="Pfam" id="PF06580"/>
    </source>
</evidence>
<evidence type="ECO:0000256" key="2">
    <source>
        <dbReference type="ARBA" id="ARBA00022475"/>
    </source>
</evidence>
<organism evidence="15 16">
    <name type="scientific">Terrisporobacter hibernicus</name>
    <dbReference type="NCBI Taxonomy" id="2813371"/>
    <lineage>
        <taxon>Bacteria</taxon>
        <taxon>Bacillati</taxon>
        <taxon>Bacillota</taxon>
        <taxon>Clostridia</taxon>
        <taxon>Peptostreptococcales</taxon>
        <taxon>Peptostreptococcaceae</taxon>
        <taxon>Terrisporobacter</taxon>
    </lineage>
</organism>
<feature type="transmembrane region" description="Helical" evidence="11">
    <location>
        <begin position="74"/>
        <end position="95"/>
    </location>
</feature>
<evidence type="ECO:0000256" key="1">
    <source>
        <dbReference type="ARBA" id="ARBA00004651"/>
    </source>
</evidence>
<dbReference type="Pfam" id="PF06580">
    <property type="entry name" value="His_kinase"/>
    <property type="match status" value="1"/>
</dbReference>
<dbReference type="InterPro" id="IPR011620">
    <property type="entry name" value="Sig_transdc_His_kinase_LytS_TM"/>
</dbReference>
<name>A0AAX2ZJ24_9FIRM</name>
<dbReference type="InterPro" id="IPR036890">
    <property type="entry name" value="HATPase_C_sf"/>
</dbReference>
<dbReference type="GO" id="GO:0071555">
    <property type="term" value="P:cell wall organization"/>
    <property type="evidence" value="ECO:0007669"/>
    <property type="project" value="InterPro"/>
</dbReference>
<evidence type="ECO:0000256" key="8">
    <source>
        <dbReference type="ARBA" id="ARBA00022989"/>
    </source>
</evidence>
<protein>
    <submittedName>
        <fullName evidence="15">Histidine kinase</fullName>
    </submittedName>
</protein>
<keyword evidence="5" id="KW-0547">Nucleotide-binding</keyword>
<keyword evidence="8 11" id="KW-1133">Transmembrane helix</keyword>
<proteinExistence type="predicted"/>
<evidence type="ECO:0000256" key="4">
    <source>
        <dbReference type="ARBA" id="ARBA00022692"/>
    </source>
</evidence>
<dbReference type="Gene3D" id="1.10.1760.20">
    <property type="match status" value="1"/>
</dbReference>
<dbReference type="InterPro" id="IPR003594">
    <property type="entry name" value="HATPase_dom"/>
</dbReference>
<dbReference type="PANTHER" id="PTHR34220:SF7">
    <property type="entry name" value="SENSOR HISTIDINE KINASE YPDA"/>
    <property type="match status" value="1"/>
</dbReference>
<dbReference type="SUPFAM" id="SSF55874">
    <property type="entry name" value="ATPase domain of HSP90 chaperone/DNA topoisomerase II/histidine kinase"/>
    <property type="match status" value="1"/>
</dbReference>
<evidence type="ECO:0000256" key="6">
    <source>
        <dbReference type="ARBA" id="ARBA00022777"/>
    </source>
</evidence>
<keyword evidence="3" id="KW-0808">Transferase</keyword>
<dbReference type="KEGG" id="tem:JW646_06070"/>
<dbReference type="Gene3D" id="3.30.565.10">
    <property type="entry name" value="Histidine kinase-like ATPase, C-terminal domain"/>
    <property type="match status" value="1"/>
</dbReference>
<dbReference type="InterPro" id="IPR010559">
    <property type="entry name" value="Sig_transdc_His_kin_internal"/>
</dbReference>
<reference evidence="15 16" key="1">
    <citation type="journal article" date="2023" name="Int. J. Syst. Evol. Microbiol.">
        <title>Terrisporobacter hibernicus sp. nov., isolated from bovine faeces in Northern Ireland.</title>
        <authorList>
            <person name="Mitchell M."/>
            <person name="Nguyen S.V."/>
            <person name="Connor M."/>
            <person name="Fairley D.J."/>
            <person name="Donoghue O."/>
            <person name="Marshall H."/>
            <person name="Koolman L."/>
            <person name="McMullan G."/>
            <person name="Schaffer K.E."/>
            <person name="McGrath J.W."/>
            <person name="Fanning S."/>
        </authorList>
    </citation>
    <scope>NUCLEOTIDE SEQUENCE [LARGE SCALE GENOMIC DNA]</scope>
    <source>
        <strain evidence="15 16">MCA3</strain>
    </source>
</reference>
<evidence type="ECO:0000256" key="5">
    <source>
        <dbReference type="ARBA" id="ARBA00022741"/>
    </source>
</evidence>
<feature type="domain" description="Histidine kinase/HSP90-like ATPase" evidence="12">
    <location>
        <begin position="298"/>
        <end position="395"/>
    </location>
</feature>
<comment type="subcellular location">
    <subcellularLocation>
        <location evidence="1">Cell membrane</location>
        <topology evidence="1">Multi-pass membrane protein</topology>
    </subcellularLocation>
</comment>
<evidence type="ECO:0000256" key="10">
    <source>
        <dbReference type="ARBA" id="ARBA00023136"/>
    </source>
</evidence>
<gene>
    <name evidence="15" type="ORF">JW646_06070</name>
</gene>
<evidence type="ECO:0000256" key="3">
    <source>
        <dbReference type="ARBA" id="ARBA00022679"/>
    </source>
</evidence>
<dbReference type="Pfam" id="PF07694">
    <property type="entry name" value="5TM-5TMR_LYT"/>
    <property type="match status" value="1"/>
</dbReference>
<dbReference type="Proteomes" id="UP001198983">
    <property type="component" value="Chromosome"/>
</dbReference>
<evidence type="ECO:0000259" key="12">
    <source>
        <dbReference type="Pfam" id="PF02518"/>
    </source>
</evidence>
<evidence type="ECO:0000259" key="14">
    <source>
        <dbReference type="Pfam" id="PF07694"/>
    </source>
</evidence>
<keyword evidence="2" id="KW-1003">Cell membrane</keyword>
<keyword evidence="6 15" id="KW-0418">Kinase</keyword>
<dbReference type="GO" id="GO:0005886">
    <property type="term" value="C:plasma membrane"/>
    <property type="evidence" value="ECO:0007669"/>
    <property type="project" value="UniProtKB-SubCell"/>
</dbReference>
<dbReference type="AlphaFoldDB" id="A0AAX2ZJ24"/>
<dbReference type="EMBL" id="CP081135">
    <property type="protein sequence ID" value="UEL49011.1"/>
    <property type="molecule type" value="Genomic_DNA"/>
</dbReference>
<dbReference type="GO" id="GO:0000155">
    <property type="term" value="F:phosphorelay sensor kinase activity"/>
    <property type="evidence" value="ECO:0007669"/>
    <property type="project" value="InterPro"/>
</dbReference>
<feature type="transmembrane region" description="Helical" evidence="11">
    <location>
        <begin position="107"/>
        <end position="125"/>
    </location>
</feature>
<feature type="domain" description="Signal transduction histidine kinase 5TM receptor LytS transmembrane region" evidence="14">
    <location>
        <begin position="27"/>
        <end position="190"/>
    </location>
</feature>
<accession>A0AAX2ZJ24</accession>
<evidence type="ECO:0000256" key="11">
    <source>
        <dbReference type="SAM" id="Phobius"/>
    </source>
</evidence>
<keyword evidence="10 11" id="KW-0472">Membrane</keyword>
<keyword evidence="16" id="KW-1185">Reference proteome</keyword>
<keyword evidence="4 11" id="KW-0812">Transmembrane</keyword>
<feature type="domain" description="Signal transduction histidine kinase internal region" evidence="13">
    <location>
        <begin position="205"/>
        <end position="283"/>
    </location>
</feature>
<dbReference type="GO" id="GO:0005524">
    <property type="term" value="F:ATP binding"/>
    <property type="evidence" value="ECO:0007669"/>
    <property type="project" value="UniProtKB-KW"/>
</dbReference>
<evidence type="ECO:0000256" key="7">
    <source>
        <dbReference type="ARBA" id="ARBA00022840"/>
    </source>
</evidence>
<feature type="transmembrane region" description="Helical" evidence="11">
    <location>
        <begin position="137"/>
        <end position="158"/>
    </location>
</feature>
<dbReference type="Pfam" id="PF02518">
    <property type="entry name" value="HATPase_c"/>
    <property type="match status" value="1"/>
</dbReference>
<dbReference type="RefSeq" id="WP_228416922.1">
    <property type="nucleotide sequence ID" value="NZ_CP081135.1"/>
</dbReference>
<evidence type="ECO:0000313" key="16">
    <source>
        <dbReference type="Proteomes" id="UP001198983"/>
    </source>
</evidence>
<keyword evidence="7" id="KW-0067">ATP-binding</keyword>